<keyword evidence="2 11" id="KW-0813">Transport</keyword>
<dbReference type="HAMAP" id="MF_01844">
    <property type="entry name" value="NhaA"/>
    <property type="match status" value="1"/>
</dbReference>
<feature type="transmembrane region" description="Helical" evidence="11">
    <location>
        <begin position="265"/>
        <end position="284"/>
    </location>
</feature>
<organism evidence="12 13">
    <name type="scientific">Arcanobacterium canis</name>
    <dbReference type="NCBI Taxonomy" id="999183"/>
    <lineage>
        <taxon>Bacteria</taxon>
        <taxon>Bacillati</taxon>
        <taxon>Actinomycetota</taxon>
        <taxon>Actinomycetes</taxon>
        <taxon>Actinomycetales</taxon>
        <taxon>Actinomycetaceae</taxon>
        <taxon>Arcanobacterium</taxon>
    </lineage>
</organism>
<evidence type="ECO:0000256" key="8">
    <source>
        <dbReference type="ARBA" id="ARBA00023065"/>
    </source>
</evidence>
<evidence type="ECO:0000256" key="5">
    <source>
        <dbReference type="ARBA" id="ARBA00022692"/>
    </source>
</evidence>
<evidence type="ECO:0000313" key="13">
    <source>
        <dbReference type="Proteomes" id="UP001215216"/>
    </source>
</evidence>
<keyword evidence="8 11" id="KW-0406">Ion transport</keyword>
<dbReference type="RefSeq" id="WP_278013065.1">
    <property type="nucleotide sequence ID" value="NZ_CP121208.1"/>
</dbReference>
<dbReference type="InterPro" id="IPR023171">
    <property type="entry name" value="Na/H_antiporter_dom_sf"/>
</dbReference>
<evidence type="ECO:0000256" key="11">
    <source>
        <dbReference type="HAMAP-Rule" id="MF_01844"/>
    </source>
</evidence>
<feature type="transmembrane region" description="Helical" evidence="11">
    <location>
        <begin position="368"/>
        <end position="391"/>
    </location>
</feature>
<keyword evidence="9 11" id="KW-0472">Membrane</keyword>
<feature type="transmembrane region" description="Helical" evidence="11">
    <location>
        <begin position="161"/>
        <end position="180"/>
    </location>
</feature>
<dbReference type="EMBL" id="CP121208">
    <property type="protein sequence ID" value="WFM83670.1"/>
    <property type="molecule type" value="Genomic_DNA"/>
</dbReference>
<evidence type="ECO:0000256" key="3">
    <source>
        <dbReference type="ARBA" id="ARBA00022449"/>
    </source>
</evidence>
<protein>
    <recommendedName>
        <fullName evidence="11">Na(+)/H(+) antiporter NhaA</fullName>
    </recommendedName>
    <alternativeName>
        <fullName evidence="11">Sodium/proton antiporter NhaA</fullName>
    </alternativeName>
</protein>
<sequence>MSKTPNIFARYSRALHNETFAGMVLMVAAVIAIVWANSPIRGSYEALAHWEVGPQALGLHLGLAHWAADALLAVFFFTVGLELKQEFAIGSLRDRKLAMVPMVAAAFGMIGPILVYVVIQLFSATPIYDGWAVPVATDIAFALGVLGLVGKGLPQALRTFLMTLAVVDDLLAIILIAVFFSDNINLLWLLASLATIAAYGFIVQKRITKWWILIPLAVLAWYFMFLSGIHATIAAVALGLTVPAIQKTKNRKFTMPMTEFFTQKYHAFSAGFVVPIFAFFAAGVNVIDKGGLASLLTDHVSVGIYLGLPLGKMLGITLSTWVMVKYFNGHLGRGVKMPDIAAMGLIAGVGFTVSLLIAQLSFPEGSSHGAHAAVSVILGSLLAIIMGGWAARARAHHHMRLADKTNIRRSGGPSDERNRGR</sequence>
<keyword evidence="7 11" id="KW-0915">Sodium</keyword>
<comment type="function">
    <text evidence="11">Na(+)/H(+) antiporter that extrudes sodium in exchange for external protons.</text>
</comment>
<dbReference type="Gene3D" id="1.20.1530.10">
    <property type="entry name" value="Na+/H+ antiporter like domain"/>
    <property type="match status" value="1"/>
</dbReference>
<feature type="transmembrane region" description="Helical" evidence="11">
    <location>
        <begin position="57"/>
        <end position="77"/>
    </location>
</feature>
<comment type="catalytic activity">
    <reaction evidence="11">
        <text>Na(+)(in) + 2 H(+)(out) = Na(+)(out) + 2 H(+)(in)</text>
        <dbReference type="Rhea" id="RHEA:29251"/>
        <dbReference type="ChEBI" id="CHEBI:15378"/>
        <dbReference type="ChEBI" id="CHEBI:29101"/>
    </reaction>
</comment>
<evidence type="ECO:0000256" key="6">
    <source>
        <dbReference type="ARBA" id="ARBA00022989"/>
    </source>
</evidence>
<feature type="transmembrane region" description="Helical" evidence="11">
    <location>
        <begin position="304"/>
        <end position="328"/>
    </location>
</feature>
<comment type="subcellular location">
    <subcellularLocation>
        <location evidence="1">Cell inner membrane</location>
        <topology evidence="1">Multi-pass membrane protein</topology>
    </subcellularLocation>
    <subcellularLocation>
        <location evidence="11">Cell membrane</location>
        <topology evidence="11">Multi-pass membrane protein</topology>
    </subcellularLocation>
</comment>
<name>A0ABY8G137_9ACTO</name>
<evidence type="ECO:0000256" key="1">
    <source>
        <dbReference type="ARBA" id="ARBA00004429"/>
    </source>
</evidence>
<accession>A0ABY8G137</accession>
<feature type="transmembrane region" description="Helical" evidence="11">
    <location>
        <begin position="20"/>
        <end position="37"/>
    </location>
</feature>
<keyword evidence="6 11" id="KW-1133">Transmembrane helix</keyword>
<feature type="transmembrane region" description="Helical" evidence="11">
    <location>
        <begin position="131"/>
        <end position="149"/>
    </location>
</feature>
<dbReference type="PANTHER" id="PTHR30341:SF0">
    <property type="entry name" value="NA(+)_H(+) ANTIPORTER NHAA"/>
    <property type="match status" value="1"/>
</dbReference>
<evidence type="ECO:0000256" key="4">
    <source>
        <dbReference type="ARBA" id="ARBA00022475"/>
    </source>
</evidence>
<dbReference type="NCBIfam" id="TIGR00773">
    <property type="entry name" value="NhaA"/>
    <property type="match status" value="1"/>
</dbReference>
<gene>
    <name evidence="11 12" type="primary">nhaA</name>
    <name evidence="12" type="ORF">P7079_01430</name>
</gene>
<reference evidence="12 13" key="1">
    <citation type="submission" date="2023-03" db="EMBL/GenBank/DDBJ databases">
        <title>Complete genome of Arcanobacterium canis strain DSM 25104 isolated in 2010 from a canine otitis externa in Germany.</title>
        <authorList>
            <person name="Borowiak M."/>
            <person name="Kreitlow A."/>
            <person name="Malorny B."/>
            <person name="Laemmler C."/>
            <person name="Prenger-Berninghoff E."/>
            <person name="Ploetz M."/>
            <person name="Abdulmawjood A."/>
        </authorList>
    </citation>
    <scope>NUCLEOTIDE SEQUENCE [LARGE SCALE GENOMIC DNA]</scope>
    <source>
        <strain evidence="12 13">DSM 25104</strain>
    </source>
</reference>
<evidence type="ECO:0000256" key="9">
    <source>
        <dbReference type="ARBA" id="ARBA00023136"/>
    </source>
</evidence>
<feature type="transmembrane region" description="Helical" evidence="11">
    <location>
        <begin position="186"/>
        <end position="202"/>
    </location>
</feature>
<feature type="transmembrane region" description="Helical" evidence="11">
    <location>
        <begin position="340"/>
        <end position="362"/>
    </location>
</feature>
<dbReference type="Proteomes" id="UP001215216">
    <property type="component" value="Chromosome"/>
</dbReference>
<dbReference type="Pfam" id="PF06965">
    <property type="entry name" value="Na_H_antiport_1"/>
    <property type="match status" value="1"/>
</dbReference>
<evidence type="ECO:0000256" key="2">
    <source>
        <dbReference type="ARBA" id="ARBA00022448"/>
    </source>
</evidence>
<evidence type="ECO:0000313" key="12">
    <source>
        <dbReference type="EMBL" id="WFM83670.1"/>
    </source>
</evidence>
<keyword evidence="10 11" id="KW-0739">Sodium transport</keyword>
<feature type="transmembrane region" description="Helical" evidence="11">
    <location>
        <begin position="97"/>
        <end position="119"/>
    </location>
</feature>
<keyword evidence="5 11" id="KW-0812">Transmembrane</keyword>
<dbReference type="InterPro" id="IPR004670">
    <property type="entry name" value="NhaA"/>
</dbReference>
<evidence type="ECO:0000256" key="7">
    <source>
        <dbReference type="ARBA" id="ARBA00023053"/>
    </source>
</evidence>
<comment type="similarity">
    <text evidence="11">Belongs to the NhaA Na(+)/H(+) (TC 2.A.33) antiporter family.</text>
</comment>
<keyword evidence="3 11" id="KW-0050">Antiport</keyword>
<dbReference type="PANTHER" id="PTHR30341">
    <property type="entry name" value="SODIUM ION/PROTON ANTIPORTER NHAA-RELATED"/>
    <property type="match status" value="1"/>
</dbReference>
<feature type="transmembrane region" description="Helical" evidence="11">
    <location>
        <begin position="207"/>
        <end position="223"/>
    </location>
</feature>
<keyword evidence="13" id="KW-1185">Reference proteome</keyword>
<proteinExistence type="inferred from homology"/>
<feature type="transmembrane region" description="Helical" evidence="11">
    <location>
        <begin position="229"/>
        <end position="245"/>
    </location>
</feature>
<evidence type="ECO:0000256" key="10">
    <source>
        <dbReference type="ARBA" id="ARBA00023201"/>
    </source>
</evidence>
<keyword evidence="4 11" id="KW-1003">Cell membrane</keyword>